<accession>A0ABV7D918</accession>
<evidence type="ECO:0000313" key="1">
    <source>
        <dbReference type="EMBL" id="MFC3053405.1"/>
    </source>
</evidence>
<dbReference type="InterPro" id="IPR016024">
    <property type="entry name" value="ARM-type_fold"/>
</dbReference>
<proteinExistence type="predicted"/>
<gene>
    <name evidence="1" type="ORF">ACFOKA_16020</name>
</gene>
<reference evidence="2" key="1">
    <citation type="journal article" date="2019" name="Int. J. Syst. Evol. Microbiol.">
        <title>The Global Catalogue of Microorganisms (GCM) 10K type strain sequencing project: providing services to taxonomists for standard genome sequencing and annotation.</title>
        <authorList>
            <consortium name="The Broad Institute Genomics Platform"/>
            <consortium name="The Broad Institute Genome Sequencing Center for Infectious Disease"/>
            <person name="Wu L."/>
            <person name="Ma J."/>
        </authorList>
    </citation>
    <scope>NUCLEOTIDE SEQUENCE [LARGE SCALE GENOMIC DNA]</scope>
    <source>
        <strain evidence="2">KCTC 62164</strain>
    </source>
</reference>
<evidence type="ECO:0000313" key="2">
    <source>
        <dbReference type="Proteomes" id="UP001595444"/>
    </source>
</evidence>
<comment type="caution">
    <text evidence="1">The sequence shown here is derived from an EMBL/GenBank/DDBJ whole genome shotgun (WGS) entry which is preliminary data.</text>
</comment>
<keyword evidence="2" id="KW-1185">Reference proteome</keyword>
<protein>
    <submittedName>
        <fullName evidence="1">DNA alkylation repair protein</fullName>
    </submittedName>
</protein>
<dbReference type="RefSeq" id="WP_194215640.1">
    <property type="nucleotide sequence ID" value="NZ_CP061205.1"/>
</dbReference>
<dbReference type="EMBL" id="JBHRSL010000027">
    <property type="protein sequence ID" value="MFC3053405.1"/>
    <property type="molecule type" value="Genomic_DNA"/>
</dbReference>
<organism evidence="1 2">
    <name type="scientific">Kordiimonas pumila</name>
    <dbReference type="NCBI Taxonomy" id="2161677"/>
    <lineage>
        <taxon>Bacteria</taxon>
        <taxon>Pseudomonadati</taxon>
        <taxon>Pseudomonadota</taxon>
        <taxon>Alphaproteobacteria</taxon>
        <taxon>Kordiimonadales</taxon>
        <taxon>Kordiimonadaceae</taxon>
        <taxon>Kordiimonas</taxon>
    </lineage>
</organism>
<dbReference type="InterPro" id="IPR021133">
    <property type="entry name" value="HEAT_type_2"/>
</dbReference>
<dbReference type="Gene3D" id="1.25.40.290">
    <property type="entry name" value="ARM repeat domains"/>
    <property type="match status" value="1"/>
</dbReference>
<dbReference type="SUPFAM" id="SSF48371">
    <property type="entry name" value="ARM repeat"/>
    <property type="match status" value="1"/>
</dbReference>
<dbReference type="Proteomes" id="UP001595444">
    <property type="component" value="Unassembled WGS sequence"/>
</dbReference>
<dbReference type="PROSITE" id="PS50077">
    <property type="entry name" value="HEAT_REPEAT"/>
    <property type="match status" value="1"/>
</dbReference>
<sequence length="374" mass="41730">MAEPFKEAMNSSVVNVIGQVIKRVYPAFSVDAFMKYATDGLGQKELKERMLHVEQALNIYLPSDLEAFNRIALAALHPSDDTSGEGMICGPDGLCGFALWPLTALVTTRGIEQPEKALPVLKEMTKRFTAEFAIRPFLLKHTDVTLNILKWWVLDPNRHVRRLVSEGSRPRLPWGQRLQAFVADPAPILPLLETLKDDPEDYVRRSVANSLNDIAKDHPDLVASIAAEWLEGASENRRKLVRHACRTLIKNGHTATLAAFGYQPVAGLTADIDIITPIVSFGEAVEFGLTLKKGRAHQDLVVDYAIHFIKANGQSAPKVFKWKNIKLDKQGQLYGHKKHAIKPITTRQYYAGHHKLEVFVNGISVGTALFELKM</sequence>
<name>A0ABV7D918_9PROT</name>